<name>A0A5B7Y8N5_9ALTE</name>
<proteinExistence type="predicted"/>
<dbReference type="EMBL" id="CP039852">
    <property type="protein sequence ID" value="QCZ92014.1"/>
    <property type="molecule type" value="Genomic_DNA"/>
</dbReference>
<dbReference type="PANTHER" id="PTHR44757:SF2">
    <property type="entry name" value="BIOFILM ARCHITECTURE MAINTENANCE PROTEIN MBAA"/>
    <property type="match status" value="1"/>
</dbReference>
<dbReference type="Pfam" id="PF00563">
    <property type="entry name" value="EAL"/>
    <property type="match status" value="1"/>
</dbReference>
<dbReference type="PANTHER" id="PTHR44757">
    <property type="entry name" value="DIGUANYLATE CYCLASE DGCP"/>
    <property type="match status" value="1"/>
</dbReference>
<keyword evidence="1" id="KW-1133">Transmembrane helix</keyword>
<dbReference type="CDD" id="cd01949">
    <property type="entry name" value="GGDEF"/>
    <property type="match status" value="1"/>
</dbReference>
<dbReference type="SMART" id="SM00267">
    <property type="entry name" value="GGDEF"/>
    <property type="match status" value="1"/>
</dbReference>
<dbReference type="InterPro" id="IPR000160">
    <property type="entry name" value="GGDEF_dom"/>
</dbReference>
<dbReference type="AlphaFoldDB" id="A0A5B7Y8N5"/>
<dbReference type="InterPro" id="IPR029787">
    <property type="entry name" value="Nucleotide_cyclase"/>
</dbReference>
<keyword evidence="1" id="KW-0472">Membrane</keyword>
<dbReference type="InterPro" id="IPR001633">
    <property type="entry name" value="EAL_dom"/>
</dbReference>
<dbReference type="Gene3D" id="3.30.70.270">
    <property type="match status" value="1"/>
</dbReference>
<dbReference type="PROSITE" id="PS50887">
    <property type="entry name" value="GGDEF"/>
    <property type="match status" value="1"/>
</dbReference>
<dbReference type="PROSITE" id="PS50883">
    <property type="entry name" value="EAL"/>
    <property type="match status" value="1"/>
</dbReference>
<organism evidence="4 5">
    <name type="scientific">Salinimonas iocasae</name>
    <dbReference type="NCBI Taxonomy" id="2572577"/>
    <lineage>
        <taxon>Bacteria</taxon>
        <taxon>Pseudomonadati</taxon>
        <taxon>Pseudomonadota</taxon>
        <taxon>Gammaproteobacteria</taxon>
        <taxon>Alteromonadales</taxon>
        <taxon>Alteromonadaceae</taxon>
        <taxon>Alteromonas/Salinimonas group</taxon>
        <taxon>Salinimonas</taxon>
    </lineage>
</organism>
<dbReference type="OrthoDB" id="8553030at2"/>
<dbReference type="InterPro" id="IPR043128">
    <property type="entry name" value="Rev_trsase/Diguanyl_cyclase"/>
</dbReference>
<evidence type="ECO:0000256" key="1">
    <source>
        <dbReference type="SAM" id="Phobius"/>
    </source>
</evidence>
<dbReference type="SUPFAM" id="SSF55073">
    <property type="entry name" value="Nucleotide cyclase"/>
    <property type="match status" value="1"/>
</dbReference>
<keyword evidence="1" id="KW-0812">Transmembrane</keyword>
<feature type="transmembrane region" description="Helical" evidence="1">
    <location>
        <begin position="22"/>
        <end position="42"/>
    </location>
</feature>
<dbReference type="CDD" id="cd01948">
    <property type="entry name" value="EAL"/>
    <property type="match status" value="1"/>
</dbReference>
<dbReference type="KEGG" id="salk:FBQ74_00320"/>
<feature type="domain" description="GGDEF" evidence="3">
    <location>
        <begin position="418"/>
        <end position="551"/>
    </location>
</feature>
<protein>
    <submittedName>
        <fullName evidence="4">EAL domain-containing protein</fullName>
    </submittedName>
</protein>
<keyword evidence="5" id="KW-1185">Reference proteome</keyword>
<evidence type="ECO:0000313" key="4">
    <source>
        <dbReference type="EMBL" id="QCZ92014.1"/>
    </source>
</evidence>
<feature type="domain" description="EAL" evidence="2">
    <location>
        <begin position="560"/>
        <end position="814"/>
    </location>
</feature>
<sequence>MGSAADVLVLVMQVKLSFLTKVMLLVLLMMASITALISSLLIQQSNNAIETQHQAMQQLNMRRYQLLNTLLDDRIQLWAETFPRTKGGRPATLKELTSSIEGARASLEVYLQVDNIWLFSAAGMLLHGEESAMPGFVATMRQRAFSELRPQMTTSCEHLCRRYVAIPVMVQDDDPAVLVFSSGTQELVALLSRFADVERIAIVRGEQKAASMEVISRLSASNKEHVSNILRQLPDNTTIESLIAQGSRIDYDNRLMLVSLLPVLDGRLPDSYILFTRDITQQVMSARNYQDWVVGSALIILAVFAVLFYLILNRSRKKLIALSWRLPLLAEHRYDEFKRASTQNINFTAKRLPDELDVLETAASNLAVELERIDTKMNETTAKLENMAMFDVLTGLPNRNMLMFQMEKEVSYRTRNAKPMAVLFLDMDDFKRINDIHGHDVGDKLIKAAASRLSAPLRDSDLAARFGGDEFVILLSGVENRIQLEVVASKLLRAFDAPIQFDSHQFYISLSIGIAFTDKGDISAVDLLRHADIAMYEAKAQSGSAYCIFDKTMHQKVMRRVELENDARIGLSQGHFSLALQPQVEMPSRRLVGMEALIRWHHPEKGFISPAEFIPLLENTSLMMTIDYWVISQSLSKLAQLHANGFTDVKIAINVSAAQFLDSSLPAYLEQQIAYYNVSAEHIELELTETALVADMNRATATLETIRAMGCLIAIDDFGTGYSSLGYLKALPADYIKVDRSFVSGMVESADDRSIVSSTISMVKGMGLTVIAEGIETEEQFEMLTGFGCHQGQGYLFSPPIPEAALWEELNKNLHQGVWKTDAS</sequence>
<dbReference type="NCBIfam" id="TIGR00254">
    <property type="entry name" value="GGDEF"/>
    <property type="match status" value="1"/>
</dbReference>
<accession>A0A5B7Y8N5</accession>
<dbReference type="InterPro" id="IPR052155">
    <property type="entry name" value="Biofilm_reg_signaling"/>
</dbReference>
<dbReference type="SUPFAM" id="SSF141868">
    <property type="entry name" value="EAL domain-like"/>
    <property type="match status" value="1"/>
</dbReference>
<reference evidence="4 5" key="1">
    <citation type="submission" date="2019-04" db="EMBL/GenBank/DDBJ databases">
        <title>Salinimonas iocasae sp. nov., a halophilic bacterium isolated from the outer tube casing of tubeworms in Okinawa Trough.</title>
        <authorList>
            <person name="Zhang H."/>
            <person name="Wang H."/>
            <person name="Li C."/>
        </authorList>
    </citation>
    <scope>NUCLEOTIDE SEQUENCE [LARGE SCALE GENOMIC DNA]</scope>
    <source>
        <strain evidence="4 5">KX18D6</strain>
    </source>
</reference>
<dbReference type="InterPro" id="IPR035919">
    <property type="entry name" value="EAL_sf"/>
</dbReference>
<dbReference type="Proteomes" id="UP000304912">
    <property type="component" value="Chromosome"/>
</dbReference>
<evidence type="ECO:0000259" key="2">
    <source>
        <dbReference type="PROSITE" id="PS50883"/>
    </source>
</evidence>
<dbReference type="Pfam" id="PF00990">
    <property type="entry name" value="GGDEF"/>
    <property type="match status" value="1"/>
</dbReference>
<dbReference type="SMART" id="SM00052">
    <property type="entry name" value="EAL"/>
    <property type="match status" value="1"/>
</dbReference>
<dbReference type="Gene3D" id="3.20.20.450">
    <property type="entry name" value="EAL domain"/>
    <property type="match status" value="1"/>
</dbReference>
<evidence type="ECO:0000259" key="3">
    <source>
        <dbReference type="PROSITE" id="PS50887"/>
    </source>
</evidence>
<gene>
    <name evidence="4" type="ORF">FBQ74_00320</name>
</gene>
<evidence type="ECO:0000313" key="5">
    <source>
        <dbReference type="Proteomes" id="UP000304912"/>
    </source>
</evidence>
<feature type="transmembrane region" description="Helical" evidence="1">
    <location>
        <begin position="292"/>
        <end position="312"/>
    </location>
</feature>